<protein>
    <submittedName>
        <fullName evidence="1">Uncharacterized protein</fullName>
    </submittedName>
</protein>
<organism evidence="1">
    <name type="scientific">Lepeophtheirus salmonis</name>
    <name type="common">Salmon louse</name>
    <name type="synonym">Caligus salmonis</name>
    <dbReference type="NCBI Taxonomy" id="72036"/>
    <lineage>
        <taxon>Eukaryota</taxon>
        <taxon>Metazoa</taxon>
        <taxon>Ecdysozoa</taxon>
        <taxon>Arthropoda</taxon>
        <taxon>Crustacea</taxon>
        <taxon>Multicrustacea</taxon>
        <taxon>Hexanauplia</taxon>
        <taxon>Copepoda</taxon>
        <taxon>Siphonostomatoida</taxon>
        <taxon>Caligidae</taxon>
        <taxon>Lepeophtheirus</taxon>
    </lineage>
</organism>
<dbReference type="AlphaFoldDB" id="A0A0K2V0W5"/>
<reference evidence="1" key="1">
    <citation type="submission" date="2014-05" db="EMBL/GenBank/DDBJ databases">
        <authorList>
            <person name="Chronopoulou M."/>
        </authorList>
    </citation>
    <scope>NUCLEOTIDE SEQUENCE</scope>
    <source>
        <tissue evidence="1">Whole organism</tissue>
    </source>
</reference>
<evidence type="ECO:0000313" key="1">
    <source>
        <dbReference type="EMBL" id="CDW43782.1"/>
    </source>
</evidence>
<sequence>MEIKILFTEFNLNIFIKFIGDHRFQIHITKISPISRRYFTNMILPKFTSQSTRTKSISFVNMTCSIEDL</sequence>
<accession>A0A0K2V0W5</accession>
<name>A0A0K2V0W5_LEPSM</name>
<dbReference type="EMBL" id="HACA01026421">
    <property type="protein sequence ID" value="CDW43782.1"/>
    <property type="molecule type" value="Transcribed_RNA"/>
</dbReference>
<proteinExistence type="predicted"/>